<evidence type="ECO:0000259" key="2">
    <source>
        <dbReference type="Pfam" id="PF01370"/>
    </source>
</evidence>
<dbReference type="InterPro" id="IPR036291">
    <property type="entry name" value="NAD(P)-bd_dom_sf"/>
</dbReference>
<gene>
    <name evidence="3" type="ORF">A1A1_18747</name>
</gene>
<dbReference type="PANTHER" id="PTHR43000">
    <property type="entry name" value="DTDP-D-GLUCOSE 4,6-DEHYDRATASE-RELATED"/>
    <property type="match status" value="1"/>
</dbReference>
<evidence type="ECO:0000256" key="1">
    <source>
        <dbReference type="ARBA" id="ARBA00007637"/>
    </source>
</evidence>
<evidence type="ECO:0000313" key="3">
    <source>
        <dbReference type="EMBL" id="EIM04953.1"/>
    </source>
</evidence>
<dbReference type="AlphaFoldDB" id="A0AA87IH56"/>
<sequence>MAVSAKTILVTGGHGFIGSNMIHYYLNKYPNYQIVNIDYNTEAANPENIHCPEQANRYSFHRVDIRNAYAISYLFELYDITDIIHFAAETRSMDRVGEIRLYEQTNVLGTMNLLHAAQSAWMVDNHQPKSRYAASRFHYLSLAGAQANTLYSESKGRADRMIQSFHEKHGLDIVITASPNIFGPMQQDDELIPGSIQRALEGELAIPERGQLRNWLFVGDLCEAIDTVFHLGDAGQRYDIGSNAILDDQQLARQINALLRENFPGNDQDLIQENAILSTAHPTAQKQVLGFAPFTPFETGMRITIEWCMKKYKYADSIKKQ</sequence>
<name>A0AA87IH56_9BACL</name>
<accession>A0AA87IH56</accession>
<dbReference type="Gene3D" id="3.90.25.10">
    <property type="entry name" value="UDP-galactose 4-epimerase, domain 1"/>
    <property type="match status" value="1"/>
</dbReference>
<comment type="caution">
    <text evidence="3">The sequence shown here is derived from an EMBL/GenBank/DDBJ whole genome shotgun (WGS) entry which is preliminary data.</text>
</comment>
<dbReference type="Gene3D" id="3.40.50.720">
    <property type="entry name" value="NAD(P)-binding Rossmann-like Domain"/>
    <property type="match status" value="1"/>
</dbReference>
<dbReference type="RefSeq" id="WP_006831676.1">
    <property type="nucleotide sequence ID" value="NZ_AJYB01000119.1"/>
</dbReference>
<feature type="domain" description="NAD-dependent epimerase/dehydratase" evidence="2">
    <location>
        <begin position="8"/>
        <end position="241"/>
    </location>
</feature>
<protein>
    <submittedName>
        <fullName evidence="3">Dtdp-glucose 4,6-dehydratase</fullName>
    </submittedName>
</protein>
<dbReference type="EMBL" id="AJYB01000119">
    <property type="protein sequence ID" value="EIM04953.1"/>
    <property type="molecule type" value="Genomic_DNA"/>
</dbReference>
<dbReference type="Proteomes" id="UP000004725">
    <property type="component" value="Unassembled WGS sequence"/>
</dbReference>
<reference evidence="3 4" key="1">
    <citation type="journal article" date="2012" name="J. Bacteriol.">
        <title>Genome Sequence of the Antarctic Psychrophile Bacterium Planococcus antarcticus DSM 14505.</title>
        <authorList>
            <person name="Margolles A."/>
            <person name="Gueimonde M."/>
            <person name="Sanchez B."/>
        </authorList>
    </citation>
    <scope>NUCLEOTIDE SEQUENCE [LARGE SCALE GENOMIC DNA]</scope>
    <source>
        <strain evidence="3 4">DSM 14505</strain>
    </source>
</reference>
<organism evidence="3 4">
    <name type="scientific">Planococcus antarcticus DSM 14505</name>
    <dbReference type="NCBI Taxonomy" id="1185653"/>
    <lineage>
        <taxon>Bacteria</taxon>
        <taxon>Bacillati</taxon>
        <taxon>Bacillota</taxon>
        <taxon>Bacilli</taxon>
        <taxon>Bacillales</taxon>
        <taxon>Caryophanaceae</taxon>
        <taxon>Planococcus</taxon>
    </lineage>
</organism>
<proteinExistence type="inferred from homology"/>
<comment type="similarity">
    <text evidence="1">Belongs to the NAD(P)-dependent epimerase/dehydratase family.</text>
</comment>
<evidence type="ECO:0000313" key="4">
    <source>
        <dbReference type="Proteomes" id="UP000004725"/>
    </source>
</evidence>
<dbReference type="SUPFAM" id="SSF51735">
    <property type="entry name" value="NAD(P)-binding Rossmann-fold domains"/>
    <property type="match status" value="1"/>
</dbReference>
<dbReference type="InterPro" id="IPR001509">
    <property type="entry name" value="Epimerase_deHydtase"/>
</dbReference>
<dbReference type="Pfam" id="PF01370">
    <property type="entry name" value="Epimerase"/>
    <property type="match status" value="1"/>
</dbReference>